<dbReference type="Pfam" id="PF13450">
    <property type="entry name" value="NAD_binding_8"/>
    <property type="match status" value="1"/>
</dbReference>
<evidence type="ECO:0000256" key="1">
    <source>
        <dbReference type="RuleBase" id="RU367121"/>
    </source>
</evidence>
<dbReference type="PANTHER" id="PTHR10835">
    <property type="entry name" value="SQUALENE MONOOXYGENASE"/>
    <property type="match status" value="1"/>
</dbReference>
<feature type="chain" id="PRO_5025453955" description="Squalene monooxygenase" evidence="2">
    <location>
        <begin position="22"/>
        <end position="169"/>
    </location>
</feature>
<comment type="caution">
    <text evidence="3">The sequence shown here is derived from an EMBL/GenBank/DDBJ whole genome shotgun (WGS) entry which is preliminary data.</text>
</comment>
<gene>
    <name evidence="3" type="ORF">MERR_LOCUS10598</name>
</gene>
<keyword evidence="4" id="KW-1185">Reference proteome</keyword>
<evidence type="ECO:0000313" key="4">
    <source>
        <dbReference type="Proteomes" id="UP000467841"/>
    </source>
</evidence>
<keyword evidence="1" id="KW-0560">Oxidoreductase</keyword>
<dbReference type="InterPro" id="IPR036188">
    <property type="entry name" value="FAD/NAD-bd_sf"/>
</dbReference>
<dbReference type="UniPathway" id="UPA00767">
    <property type="reaction ID" value="UER00752"/>
</dbReference>
<keyword evidence="1" id="KW-0274">FAD</keyword>
<dbReference type="Gene3D" id="3.50.50.60">
    <property type="entry name" value="FAD/NAD(P)-binding domain"/>
    <property type="match status" value="1"/>
</dbReference>
<keyword evidence="1" id="KW-0285">Flavoprotein</keyword>
<comment type="catalytic activity">
    <reaction evidence="1">
        <text>squalene + reduced [NADPH--hemoprotein reductase] + O2 = (S)-2,3-epoxysqualene + oxidized [NADPH--hemoprotein reductase] + H2O + H(+)</text>
        <dbReference type="Rhea" id="RHEA:25282"/>
        <dbReference type="Rhea" id="RHEA-COMP:11964"/>
        <dbReference type="Rhea" id="RHEA-COMP:11965"/>
        <dbReference type="ChEBI" id="CHEBI:15377"/>
        <dbReference type="ChEBI" id="CHEBI:15378"/>
        <dbReference type="ChEBI" id="CHEBI:15379"/>
        <dbReference type="ChEBI" id="CHEBI:15440"/>
        <dbReference type="ChEBI" id="CHEBI:15441"/>
        <dbReference type="ChEBI" id="CHEBI:57618"/>
        <dbReference type="ChEBI" id="CHEBI:58210"/>
        <dbReference type="EC" id="1.14.14.17"/>
    </reaction>
</comment>
<dbReference type="AlphaFoldDB" id="A0A6D2I908"/>
<comment type="function">
    <text evidence="1">Catalyzes the stereospecific oxidation of squalene to (S)-2,3-epoxysqualene, and is considered to be a rate-limiting enzyme in steroid biosynthesis.</text>
</comment>
<dbReference type="OrthoDB" id="1113734at2759"/>
<proteinExistence type="inferred from homology"/>
<sequence>MDMAFTHVCLWTLLAFVLTWTAFHVSNRRTKTSTKMADAAAEEIREGDADVIIVGAGVGGSAFAYALAKDGRRVHVIERDMREEPVRTVGECMQPGGRLLLSKLGLQDCLEGIDAQRVTGLAVYKDGKEAVAPFPVEDHNFPYEPSARTFHNGPFIKKLRQKASSLPKL</sequence>
<feature type="signal peptide" evidence="2">
    <location>
        <begin position="1"/>
        <end position="21"/>
    </location>
</feature>
<dbReference type="SUPFAM" id="SSF51905">
    <property type="entry name" value="FAD/NAD(P)-binding domain"/>
    <property type="match status" value="1"/>
</dbReference>
<reference evidence="3" key="1">
    <citation type="submission" date="2020-01" db="EMBL/GenBank/DDBJ databases">
        <authorList>
            <person name="Mishra B."/>
        </authorList>
    </citation>
    <scope>NUCLEOTIDE SEQUENCE [LARGE SCALE GENOMIC DNA]</scope>
</reference>
<comment type="similarity">
    <text evidence="1">Belongs to the squalene monooxygenase family.</text>
</comment>
<keyword evidence="2" id="KW-0732">Signal</keyword>
<dbReference type="EMBL" id="CACVBM020000777">
    <property type="protein sequence ID" value="CAA7023363.1"/>
    <property type="molecule type" value="Genomic_DNA"/>
</dbReference>
<dbReference type="GO" id="GO:0016126">
    <property type="term" value="P:sterol biosynthetic process"/>
    <property type="evidence" value="ECO:0007669"/>
    <property type="project" value="UniProtKB-UniRule"/>
</dbReference>
<comment type="cofactor">
    <cofactor evidence="1">
        <name>FAD</name>
        <dbReference type="ChEBI" id="CHEBI:57692"/>
    </cofactor>
</comment>
<dbReference type="GO" id="GO:0004506">
    <property type="term" value="F:squalene monooxygenase activity"/>
    <property type="evidence" value="ECO:0007669"/>
    <property type="project" value="UniProtKB-UniRule"/>
</dbReference>
<dbReference type="Proteomes" id="UP000467841">
    <property type="component" value="Unassembled WGS sequence"/>
</dbReference>
<dbReference type="GO" id="GO:0016020">
    <property type="term" value="C:membrane"/>
    <property type="evidence" value="ECO:0007669"/>
    <property type="project" value="UniProtKB-SubCell"/>
</dbReference>
<comment type="subcellular location">
    <subcellularLocation>
        <location evidence="1">Membrane</location>
        <topology evidence="1">Multi-pass membrane protein</topology>
    </subcellularLocation>
</comment>
<dbReference type="PANTHER" id="PTHR10835:SF22">
    <property type="entry name" value="SQUALENE EPOXIDASE 5-RELATED"/>
    <property type="match status" value="1"/>
</dbReference>
<protein>
    <recommendedName>
        <fullName evidence="1">Squalene monooxygenase</fullName>
        <ecNumber evidence="1">1.14.14.17</ecNumber>
    </recommendedName>
</protein>
<dbReference type="GO" id="GO:0005783">
    <property type="term" value="C:endoplasmic reticulum"/>
    <property type="evidence" value="ECO:0007669"/>
    <property type="project" value="TreeGrafter"/>
</dbReference>
<dbReference type="InterPro" id="IPR040125">
    <property type="entry name" value="Squalene_monox"/>
</dbReference>
<accession>A0A6D2I908</accession>
<name>A0A6D2I908_9BRAS</name>
<dbReference type="EC" id="1.14.14.17" evidence="1"/>
<evidence type="ECO:0000256" key="2">
    <source>
        <dbReference type="SAM" id="SignalP"/>
    </source>
</evidence>
<evidence type="ECO:0000313" key="3">
    <source>
        <dbReference type="EMBL" id="CAA7023363.1"/>
    </source>
</evidence>
<organism evidence="3 4">
    <name type="scientific">Microthlaspi erraticum</name>
    <dbReference type="NCBI Taxonomy" id="1685480"/>
    <lineage>
        <taxon>Eukaryota</taxon>
        <taxon>Viridiplantae</taxon>
        <taxon>Streptophyta</taxon>
        <taxon>Embryophyta</taxon>
        <taxon>Tracheophyta</taxon>
        <taxon>Spermatophyta</taxon>
        <taxon>Magnoliopsida</taxon>
        <taxon>eudicotyledons</taxon>
        <taxon>Gunneridae</taxon>
        <taxon>Pentapetalae</taxon>
        <taxon>rosids</taxon>
        <taxon>malvids</taxon>
        <taxon>Brassicales</taxon>
        <taxon>Brassicaceae</taxon>
        <taxon>Coluteocarpeae</taxon>
        <taxon>Microthlaspi</taxon>
    </lineage>
</organism>
<dbReference type="GO" id="GO:0050660">
    <property type="term" value="F:flavin adenine dinucleotide binding"/>
    <property type="evidence" value="ECO:0007669"/>
    <property type="project" value="UniProtKB-UniRule"/>
</dbReference>